<organism evidence="2">
    <name type="scientific">Entomoneis paludosa</name>
    <dbReference type="NCBI Taxonomy" id="265537"/>
    <lineage>
        <taxon>Eukaryota</taxon>
        <taxon>Sar</taxon>
        <taxon>Stramenopiles</taxon>
        <taxon>Ochrophyta</taxon>
        <taxon>Bacillariophyta</taxon>
        <taxon>Bacillariophyceae</taxon>
        <taxon>Bacillariophycidae</taxon>
        <taxon>Entomoneidaceae</taxon>
        <taxon>Entomoneis</taxon>
    </lineage>
</organism>
<accession>A0A7S2YNE5</accession>
<proteinExistence type="predicted"/>
<dbReference type="EMBL" id="HBHT01033666">
    <property type="protein sequence ID" value="CAD9986296.1"/>
    <property type="molecule type" value="Transcribed_RNA"/>
</dbReference>
<dbReference type="AlphaFoldDB" id="A0A7S2YNE5"/>
<sequence length="195" mass="23089">MKTDTTEVMRSRGVSFDESQNLYHEVPMEDSSHKEEHSGRSRWYKRDDFDRMKEQTRRTNKRLRKALDDGDQHLEESTNDLYVSALEQAYDACCCMGTWPSTREQEELKKLLQQCPPRVTGLERKLVKAAVMDKRFRRVQLLYTANCLHYDYPTLDQDELAELLREKCQEISRPSVLFAQHMGWARAHRDSVQTR</sequence>
<reference evidence="2" key="1">
    <citation type="submission" date="2021-01" db="EMBL/GenBank/DDBJ databases">
        <authorList>
            <person name="Corre E."/>
            <person name="Pelletier E."/>
            <person name="Niang G."/>
            <person name="Scheremetjew M."/>
            <person name="Finn R."/>
            <person name="Kale V."/>
            <person name="Holt S."/>
            <person name="Cochrane G."/>
            <person name="Meng A."/>
            <person name="Brown T."/>
            <person name="Cohen L."/>
        </authorList>
    </citation>
    <scope>NUCLEOTIDE SEQUENCE</scope>
    <source>
        <strain evidence="2">CCMP125</strain>
    </source>
</reference>
<gene>
    <name evidence="2" type="ORF">APAL1065_LOCUS22640</name>
</gene>
<evidence type="ECO:0000256" key="1">
    <source>
        <dbReference type="SAM" id="MobiDB-lite"/>
    </source>
</evidence>
<feature type="compositionally biased region" description="Basic and acidic residues" evidence="1">
    <location>
        <begin position="1"/>
        <end position="10"/>
    </location>
</feature>
<feature type="region of interest" description="Disordered" evidence="1">
    <location>
        <begin position="1"/>
        <end position="45"/>
    </location>
</feature>
<feature type="compositionally biased region" description="Basic and acidic residues" evidence="1">
    <location>
        <begin position="26"/>
        <end position="45"/>
    </location>
</feature>
<name>A0A7S2YNE5_9STRA</name>
<protein>
    <submittedName>
        <fullName evidence="2">Uncharacterized protein</fullName>
    </submittedName>
</protein>
<evidence type="ECO:0000313" key="2">
    <source>
        <dbReference type="EMBL" id="CAD9986296.1"/>
    </source>
</evidence>